<dbReference type="EMBL" id="JAAYUN010000079">
    <property type="protein sequence ID" value="NLJ22334.1"/>
    <property type="molecule type" value="Genomic_DNA"/>
</dbReference>
<protein>
    <submittedName>
        <fullName evidence="1">Dodecin domain-containing protein</fullName>
    </submittedName>
</protein>
<feature type="non-terminal residue" evidence="1">
    <location>
        <position position="1"/>
    </location>
</feature>
<proteinExistence type="predicted"/>
<name>A0A7K4AH93_METSH</name>
<dbReference type="SUPFAM" id="SSF89807">
    <property type="entry name" value="Dodecin-like"/>
    <property type="match status" value="1"/>
</dbReference>
<dbReference type="AlphaFoldDB" id="A0A7K4AH93"/>
<gene>
    <name evidence="1" type="ORF">GX426_04410</name>
</gene>
<evidence type="ECO:0000313" key="2">
    <source>
        <dbReference type="Proteomes" id="UP000544742"/>
    </source>
</evidence>
<dbReference type="InterPro" id="IPR025543">
    <property type="entry name" value="Dodecin-like"/>
</dbReference>
<comment type="caution">
    <text evidence="1">The sequence shown here is derived from an EMBL/GenBank/DDBJ whole genome shotgun (WGS) entry which is preliminary data.</text>
</comment>
<dbReference type="InterPro" id="IPR009923">
    <property type="entry name" value="Dodecin"/>
</dbReference>
<dbReference type="Pfam" id="PF07311">
    <property type="entry name" value="Dodecin"/>
    <property type="match status" value="1"/>
</dbReference>
<dbReference type="Gene3D" id="3.30.1660.10">
    <property type="entry name" value="Flavin-binding protein dodecin"/>
    <property type="match status" value="1"/>
</dbReference>
<sequence>KTLRDLRIAEVKELDVRLDNGKIAEYRAKVRLSFKYEGESD</sequence>
<dbReference type="Proteomes" id="UP000544742">
    <property type="component" value="Unassembled WGS sequence"/>
</dbReference>
<dbReference type="InterPro" id="IPR036694">
    <property type="entry name" value="Dodecin-like_sf"/>
</dbReference>
<organism evidence="1 2">
    <name type="scientific">Methanothrix soehngenii</name>
    <name type="common">Methanosaeta concilii</name>
    <dbReference type="NCBI Taxonomy" id="2223"/>
    <lineage>
        <taxon>Archaea</taxon>
        <taxon>Methanobacteriati</taxon>
        <taxon>Methanobacteriota</taxon>
        <taxon>Stenosarchaea group</taxon>
        <taxon>Methanomicrobia</taxon>
        <taxon>Methanotrichales</taxon>
        <taxon>Methanotrichaceae</taxon>
        <taxon>Methanothrix</taxon>
    </lineage>
</organism>
<evidence type="ECO:0000313" key="1">
    <source>
        <dbReference type="EMBL" id="NLJ22334.1"/>
    </source>
</evidence>
<accession>A0A7K4AH93</accession>
<reference evidence="1 2" key="1">
    <citation type="journal article" date="2020" name="Biotechnol. Biofuels">
        <title>New insights from the biogas microbiome by comprehensive genome-resolved metagenomics of nearly 1600 species originating from multiple anaerobic digesters.</title>
        <authorList>
            <person name="Campanaro S."/>
            <person name="Treu L."/>
            <person name="Rodriguez-R L.M."/>
            <person name="Kovalovszki A."/>
            <person name="Ziels R.M."/>
            <person name="Maus I."/>
            <person name="Zhu X."/>
            <person name="Kougias P.G."/>
            <person name="Basile A."/>
            <person name="Luo G."/>
            <person name="Schluter A."/>
            <person name="Konstantinidis K.T."/>
            <person name="Angelidaki I."/>
        </authorList>
    </citation>
    <scope>NUCLEOTIDE SEQUENCE [LARGE SCALE GENOMIC DNA]</scope>
    <source>
        <strain evidence="1">AS27yjCOA_157</strain>
    </source>
</reference>